<evidence type="ECO:0000256" key="1">
    <source>
        <dbReference type="SAM" id="MobiDB-lite"/>
    </source>
</evidence>
<comment type="caution">
    <text evidence="3">The sequence shown here is derived from an EMBL/GenBank/DDBJ whole genome shotgun (WGS) entry which is preliminary data.</text>
</comment>
<evidence type="ECO:0000256" key="2">
    <source>
        <dbReference type="SAM" id="SignalP"/>
    </source>
</evidence>
<accession>A0ABU2V609</accession>
<reference evidence="4" key="1">
    <citation type="submission" date="2023-07" db="EMBL/GenBank/DDBJ databases">
        <title>30 novel species of actinomycetes from the DSMZ collection.</title>
        <authorList>
            <person name="Nouioui I."/>
        </authorList>
    </citation>
    <scope>NUCLEOTIDE SEQUENCE [LARGE SCALE GENOMIC DNA]</scope>
    <source>
        <strain evidence="4">DSM 41640</strain>
    </source>
</reference>
<evidence type="ECO:0008006" key="5">
    <source>
        <dbReference type="Google" id="ProtNLM"/>
    </source>
</evidence>
<evidence type="ECO:0000313" key="3">
    <source>
        <dbReference type="EMBL" id="MDT0480956.1"/>
    </source>
</evidence>
<name>A0ABU2V609_9ACTN</name>
<sequence length="276" mass="29114">MRSHPHRPAALVAGAVPLALALLATGCETSTAPTATDASFSSVRFTLGARGDIQVAGTSRTAVTRAGDRTVTGGRAYPFDRPPGKLLVVLRHWPSPSGQRAARDAVRLLPPPDDAAIESAYLVDTGDWALAELDGHPVQWLRRDTIRVDATKAGAVGRTHLTLSGPRGRRPLPDGRACEGVDPVVNRYVVLPEVESGAAVPEVLARLRERCLDVQYVSMPGGGPRGTVRSIEIPVAGHTAPVAELPPTDGSRAQGRLPGDKILTDPSRPTTVTVIR</sequence>
<feature type="chain" id="PRO_5045646483" description="Lipoprotein" evidence="2">
    <location>
        <begin position="25"/>
        <end position="276"/>
    </location>
</feature>
<evidence type="ECO:0000313" key="4">
    <source>
        <dbReference type="Proteomes" id="UP001183824"/>
    </source>
</evidence>
<proteinExistence type="predicted"/>
<protein>
    <recommendedName>
        <fullName evidence="5">Lipoprotein</fullName>
    </recommendedName>
</protein>
<dbReference type="EMBL" id="JAVREZ010000003">
    <property type="protein sequence ID" value="MDT0480956.1"/>
    <property type="molecule type" value="Genomic_DNA"/>
</dbReference>
<feature type="compositionally biased region" description="Polar residues" evidence="1">
    <location>
        <begin position="267"/>
        <end position="276"/>
    </location>
</feature>
<feature type="signal peptide" evidence="2">
    <location>
        <begin position="1"/>
        <end position="24"/>
    </location>
</feature>
<keyword evidence="2" id="KW-0732">Signal</keyword>
<dbReference type="RefSeq" id="WP_311714135.1">
    <property type="nucleotide sequence ID" value="NZ_JAVREZ010000003.1"/>
</dbReference>
<dbReference type="Proteomes" id="UP001183824">
    <property type="component" value="Unassembled WGS sequence"/>
</dbReference>
<dbReference type="PROSITE" id="PS51257">
    <property type="entry name" value="PROKAR_LIPOPROTEIN"/>
    <property type="match status" value="1"/>
</dbReference>
<feature type="region of interest" description="Disordered" evidence="1">
    <location>
        <begin position="244"/>
        <end position="276"/>
    </location>
</feature>
<keyword evidence="4" id="KW-1185">Reference proteome</keyword>
<organism evidence="3 4">
    <name type="scientific">Streptomyces doebereineriae</name>
    <dbReference type="NCBI Taxonomy" id="3075528"/>
    <lineage>
        <taxon>Bacteria</taxon>
        <taxon>Bacillati</taxon>
        <taxon>Actinomycetota</taxon>
        <taxon>Actinomycetes</taxon>
        <taxon>Kitasatosporales</taxon>
        <taxon>Streptomycetaceae</taxon>
        <taxon>Streptomyces</taxon>
    </lineage>
</organism>
<gene>
    <name evidence="3" type="ORF">RNB18_12290</name>
</gene>